<feature type="domain" description="Peptidoglycan-binding protein ArfA BON-like" evidence="2">
    <location>
        <begin position="73"/>
        <end position="119"/>
    </location>
</feature>
<comment type="caution">
    <text evidence="3">The sequence shown here is derived from an EMBL/GenBank/DDBJ whole genome shotgun (WGS) entry which is preliminary data.</text>
</comment>
<dbReference type="InterPro" id="IPR054121">
    <property type="entry name" value="ArfA_BON-like"/>
</dbReference>
<evidence type="ECO:0000313" key="4">
    <source>
        <dbReference type="Proteomes" id="UP000236318"/>
    </source>
</evidence>
<keyword evidence="1" id="KW-1133">Transmembrane helix</keyword>
<evidence type="ECO:0000313" key="3">
    <source>
        <dbReference type="EMBL" id="SOX55881.1"/>
    </source>
</evidence>
<protein>
    <recommendedName>
        <fullName evidence="2">Peptidoglycan-binding protein ArfA BON-like domain-containing protein</fullName>
    </recommendedName>
</protein>
<feature type="transmembrane region" description="Helical" evidence="1">
    <location>
        <begin position="25"/>
        <end position="46"/>
    </location>
</feature>
<evidence type="ECO:0000256" key="1">
    <source>
        <dbReference type="SAM" id="Phobius"/>
    </source>
</evidence>
<organism evidence="3 4">
    <name type="scientific">Mycobacterium ahvazicum</name>
    <dbReference type="NCBI Taxonomy" id="1964395"/>
    <lineage>
        <taxon>Bacteria</taxon>
        <taxon>Bacillati</taxon>
        <taxon>Actinomycetota</taxon>
        <taxon>Actinomycetes</taxon>
        <taxon>Mycobacteriales</taxon>
        <taxon>Mycobacteriaceae</taxon>
        <taxon>Mycobacterium</taxon>
        <taxon>Mycobacterium simiae complex</taxon>
    </lineage>
</organism>
<gene>
    <name evidence="3" type="ORF">MAAFP003_4577</name>
</gene>
<proteinExistence type="predicted"/>
<keyword evidence="1" id="KW-0812">Transmembrane</keyword>
<dbReference type="Proteomes" id="UP000236318">
    <property type="component" value="Unassembled WGS sequence"/>
</dbReference>
<feature type="non-terminal residue" evidence="3">
    <location>
        <position position="1"/>
    </location>
</feature>
<keyword evidence="4" id="KW-1185">Reference proteome</keyword>
<dbReference type="EMBL" id="FXEG02000005">
    <property type="protein sequence ID" value="SOX55881.1"/>
    <property type="molecule type" value="Genomic_DNA"/>
</dbReference>
<name>A0A2K4YGG7_9MYCO</name>
<accession>A0A2K4YGG7</accession>
<reference evidence="3" key="1">
    <citation type="submission" date="2018-01" db="EMBL/GenBank/DDBJ databases">
        <authorList>
            <consortium name="Urmite Genomes"/>
        </authorList>
    </citation>
    <scope>NUCLEOTIDE SEQUENCE [LARGE SCALE GENOMIC DNA]</scope>
    <source>
        <strain evidence="3">AFP003</strain>
    </source>
</reference>
<sequence>VGLGGRFGRPGETPRRTPISYPRSLGMGWLIGLVVIPLLITAIGYAPSRAAHAPPVVVSSGNPGKPPLSLAPLSIVRNGNDITLTGEFPDDSAKAVLTKVLKGALPAGLSIIDRIQIDPKVDTLDFSNAGKIFKNSASITDFGLTVNGDTISLTGTAASQDQKNTIDSEAAHTWSNLTVVDELAVDRTPTIAPRIAASKSWAVRQDPLWIS</sequence>
<evidence type="ECO:0000259" key="2">
    <source>
        <dbReference type="Pfam" id="PF21923"/>
    </source>
</evidence>
<dbReference type="Gene3D" id="3.40.1520.20">
    <property type="match status" value="1"/>
</dbReference>
<keyword evidence="1" id="KW-0472">Membrane</keyword>
<dbReference type="AlphaFoldDB" id="A0A2K4YGG7"/>
<dbReference type="Pfam" id="PF21923">
    <property type="entry name" value="BON_like"/>
    <property type="match status" value="1"/>
</dbReference>